<keyword evidence="2" id="KW-1185">Reference proteome</keyword>
<organism evidence="1 2">
    <name type="scientific">Rhipicephalus microplus</name>
    <name type="common">Cattle tick</name>
    <name type="synonym">Boophilus microplus</name>
    <dbReference type="NCBI Taxonomy" id="6941"/>
    <lineage>
        <taxon>Eukaryota</taxon>
        <taxon>Metazoa</taxon>
        <taxon>Ecdysozoa</taxon>
        <taxon>Arthropoda</taxon>
        <taxon>Chelicerata</taxon>
        <taxon>Arachnida</taxon>
        <taxon>Acari</taxon>
        <taxon>Parasitiformes</taxon>
        <taxon>Ixodida</taxon>
        <taxon>Ixodoidea</taxon>
        <taxon>Ixodidae</taxon>
        <taxon>Rhipicephalinae</taxon>
        <taxon>Rhipicephalus</taxon>
        <taxon>Boophilus</taxon>
    </lineage>
</organism>
<protein>
    <recommendedName>
        <fullName evidence="3">Tick transposon</fullName>
    </recommendedName>
</protein>
<dbReference type="EMBL" id="JABSTU010000001">
    <property type="protein sequence ID" value="KAH8042637.1"/>
    <property type="molecule type" value="Genomic_DNA"/>
</dbReference>
<sequence>MYRDILRLRLKTTGSENAWAHFSRIINRTTEFLWNHVLPGLRQSLRKKTPVPKSQVKVIGNTTLPDNIREVLELGPKFAVEPKKSAPELLGMVRQVSKQVPDAESDRGPSTTCVAAVREARVKANYGGGRVSSGGRWPCHINALLVFVFEDPSSQQQTRERVCHVLACQRSVDDEVDIWREEANAPTTELNSCFFVILCSSFLLPVAFHANCLNRGAR</sequence>
<evidence type="ECO:0000313" key="1">
    <source>
        <dbReference type="EMBL" id="KAH8042637.1"/>
    </source>
</evidence>
<name>A0A9J6F9X7_RHIMP</name>
<accession>A0A9J6F9X7</accession>
<dbReference type="AlphaFoldDB" id="A0A9J6F9X7"/>
<evidence type="ECO:0000313" key="2">
    <source>
        <dbReference type="Proteomes" id="UP000821866"/>
    </source>
</evidence>
<gene>
    <name evidence="1" type="ORF">HPB51_024869</name>
</gene>
<comment type="caution">
    <text evidence="1">The sequence shown here is derived from an EMBL/GenBank/DDBJ whole genome shotgun (WGS) entry which is preliminary data.</text>
</comment>
<dbReference type="Proteomes" id="UP000821866">
    <property type="component" value="Chromosome 1"/>
</dbReference>
<evidence type="ECO:0008006" key="3">
    <source>
        <dbReference type="Google" id="ProtNLM"/>
    </source>
</evidence>
<reference evidence="1" key="1">
    <citation type="journal article" date="2020" name="Cell">
        <title>Large-Scale Comparative Analyses of Tick Genomes Elucidate Their Genetic Diversity and Vector Capacities.</title>
        <authorList>
            <consortium name="Tick Genome and Microbiome Consortium (TIGMIC)"/>
            <person name="Jia N."/>
            <person name="Wang J."/>
            <person name="Shi W."/>
            <person name="Du L."/>
            <person name="Sun Y."/>
            <person name="Zhan W."/>
            <person name="Jiang J.F."/>
            <person name="Wang Q."/>
            <person name="Zhang B."/>
            <person name="Ji P."/>
            <person name="Bell-Sakyi L."/>
            <person name="Cui X.M."/>
            <person name="Yuan T.T."/>
            <person name="Jiang B.G."/>
            <person name="Yang W.F."/>
            <person name="Lam T.T."/>
            <person name="Chang Q.C."/>
            <person name="Ding S.J."/>
            <person name="Wang X.J."/>
            <person name="Zhu J.G."/>
            <person name="Ruan X.D."/>
            <person name="Zhao L."/>
            <person name="Wei J.T."/>
            <person name="Ye R.Z."/>
            <person name="Que T.C."/>
            <person name="Du C.H."/>
            <person name="Zhou Y.H."/>
            <person name="Cheng J.X."/>
            <person name="Dai P.F."/>
            <person name="Guo W.B."/>
            <person name="Han X.H."/>
            <person name="Huang E.J."/>
            <person name="Li L.F."/>
            <person name="Wei W."/>
            <person name="Gao Y.C."/>
            <person name="Liu J.Z."/>
            <person name="Shao H.Z."/>
            <person name="Wang X."/>
            <person name="Wang C.C."/>
            <person name="Yang T.C."/>
            <person name="Huo Q.B."/>
            <person name="Li W."/>
            <person name="Chen H.Y."/>
            <person name="Chen S.E."/>
            <person name="Zhou L.G."/>
            <person name="Ni X.B."/>
            <person name="Tian J.H."/>
            <person name="Sheng Y."/>
            <person name="Liu T."/>
            <person name="Pan Y.S."/>
            <person name="Xia L.Y."/>
            <person name="Li J."/>
            <person name="Zhao F."/>
            <person name="Cao W.C."/>
        </authorList>
    </citation>
    <scope>NUCLEOTIDE SEQUENCE</scope>
    <source>
        <strain evidence="1">Rmic-2018</strain>
    </source>
</reference>
<proteinExistence type="predicted"/>
<reference evidence="1" key="2">
    <citation type="submission" date="2021-09" db="EMBL/GenBank/DDBJ databases">
        <authorList>
            <person name="Jia N."/>
            <person name="Wang J."/>
            <person name="Shi W."/>
            <person name="Du L."/>
            <person name="Sun Y."/>
            <person name="Zhan W."/>
            <person name="Jiang J."/>
            <person name="Wang Q."/>
            <person name="Zhang B."/>
            <person name="Ji P."/>
            <person name="Sakyi L.B."/>
            <person name="Cui X."/>
            <person name="Yuan T."/>
            <person name="Jiang B."/>
            <person name="Yang W."/>
            <person name="Lam T.T.-Y."/>
            <person name="Chang Q."/>
            <person name="Ding S."/>
            <person name="Wang X."/>
            <person name="Zhu J."/>
            <person name="Ruan X."/>
            <person name="Zhao L."/>
            <person name="Wei J."/>
            <person name="Que T."/>
            <person name="Du C."/>
            <person name="Cheng J."/>
            <person name="Dai P."/>
            <person name="Han X."/>
            <person name="Huang E."/>
            <person name="Gao Y."/>
            <person name="Liu J."/>
            <person name="Shao H."/>
            <person name="Ye R."/>
            <person name="Li L."/>
            <person name="Wei W."/>
            <person name="Wang X."/>
            <person name="Wang C."/>
            <person name="Huo Q."/>
            <person name="Li W."/>
            <person name="Guo W."/>
            <person name="Chen H."/>
            <person name="Chen S."/>
            <person name="Zhou L."/>
            <person name="Zhou L."/>
            <person name="Ni X."/>
            <person name="Tian J."/>
            <person name="Zhou Y."/>
            <person name="Sheng Y."/>
            <person name="Liu T."/>
            <person name="Pan Y."/>
            <person name="Xia L."/>
            <person name="Li J."/>
            <person name="Zhao F."/>
            <person name="Cao W."/>
        </authorList>
    </citation>
    <scope>NUCLEOTIDE SEQUENCE</scope>
    <source>
        <strain evidence="1">Rmic-2018</strain>
        <tissue evidence="1">Larvae</tissue>
    </source>
</reference>